<sequence>METIEPNGEIHIVNTRALIDAPPAKVWKFLTQPGGDGFRKLITWSRGLEEGHSDIAKPGYKFTEYVADPDDGSPVACTWETFVKSAKEWRVVAEDVTKFGLSIDLTYSISAEVDGTYLRRRMQVWTPPGKRLTEGWRMRLCDHQFALEHTRKIVARIVEGLREPLEAQYPR</sequence>
<proteinExistence type="predicted"/>
<evidence type="ECO:0000313" key="2">
    <source>
        <dbReference type="Proteomes" id="UP000649573"/>
    </source>
</evidence>
<keyword evidence="2" id="KW-1185">Reference proteome</keyword>
<evidence type="ECO:0000313" key="1">
    <source>
        <dbReference type="EMBL" id="GGU82940.1"/>
    </source>
</evidence>
<dbReference type="EMBL" id="BMRE01000083">
    <property type="protein sequence ID" value="GGU82940.1"/>
    <property type="molecule type" value="Genomic_DNA"/>
</dbReference>
<comment type="caution">
    <text evidence="1">The sequence shown here is derived from an EMBL/GenBank/DDBJ whole genome shotgun (WGS) entry which is preliminary data.</text>
</comment>
<dbReference type="InterPro" id="IPR023393">
    <property type="entry name" value="START-like_dom_sf"/>
</dbReference>
<reference evidence="2" key="1">
    <citation type="journal article" date="2019" name="Int. J. Syst. Evol. Microbiol.">
        <title>The Global Catalogue of Microorganisms (GCM) 10K type strain sequencing project: providing services to taxonomists for standard genome sequencing and annotation.</title>
        <authorList>
            <consortium name="The Broad Institute Genomics Platform"/>
            <consortium name="The Broad Institute Genome Sequencing Center for Infectious Disease"/>
            <person name="Wu L."/>
            <person name="Ma J."/>
        </authorList>
    </citation>
    <scope>NUCLEOTIDE SEQUENCE [LARGE SCALE GENOMIC DNA]</scope>
    <source>
        <strain evidence="2">JCM 3296</strain>
    </source>
</reference>
<name>A0ABQ2VGX2_9PSEU</name>
<protein>
    <recommendedName>
        <fullName evidence="3">Polyketide cyclase / dehydrase and lipid transport</fullName>
    </recommendedName>
</protein>
<dbReference type="Proteomes" id="UP000649573">
    <property type="component" value="Unassembled WGS sequence"/>
</dbReference>
<organism evidence="1 2">
    <name type="scientific">Lentzea flava</name>
    <dbReference type="NCBI Taxonomy" id="103732"/>
    <lineage>
        <taxon>Bacteria</taxon>
        <taxon>Bacillati</taxon>
        <taxon>Actinomycetota</taxon>
        <taxon>Actinomycetes</taxon>
        <taxon>Pseudonocardiales</taxon>
        <taxon>Pseudonocardiaceae</taxon>
        <taxon>Lentzea</taxon>
    </lineage>
</organism>
<dbReference type="Gene3D" id="3.30.530.20">
    <property type="match status" value="1"/>
</dbReference>
<dbReference type="RefSeq" id="WP_189259634.1">
    <property type="nucleotide sequence ID" value="NZ_BMRE01000083.1"/>
</dbReference>
<accession>A0ABQ2VGX2</accession>
<evidence type="ECO:0008006" key="3">
    <source>
        <dbReference type="Google" id="ProtNLM"/>
    </source>
</evidence>
<gene>
    <name evidence="1" type="ORF">GCM10010178_86740</name>
</gene>
<dbReference type="SUPFAM" id="SSF55961">
    <property type="entry name" value="Bet v1-like"/>
    <property type="match status" value="1"/>
</dbReference>